<keyword evidence="3" id="KW-0812">Transmembrane</keyword>
<evidence type="ECO:0000313" key="4">
    <source>
        <dbReference type="EMBL" id="SFB34454.1"/>
    </source>
</evidence>
<accession>A0A1I1A914</accession>
<dbReference type="RefSeq" id="WP_092874330.1">
    <property type="nucleotide sequence ID" value="NZ_FOJY01000023.1"/>
</dbReference>
<dbReference type="Pfam" id="PF13174">
    <property type="entry name" value="TPR_6"/>
    <property type="match status" value="1"/>
</dbReference>
<dbReference type="AlphaFoldDB" id="A0A1I1A914"/>
<feature type="repeat" description="TPR" evidence="1">
    <location>
        <begin position="157"/>
        <end position="190"/>
    </location>
</feature>
<name>A0A1I1A914_9FIRM</name>
<dbReference type="PROSITE" id="PS50293">
    <property type="entry name" value="TPR_REGION"/>
    <property type="match status" value="1"/>
</dbReference>
<dbReference type="Pfam" id="PF13181">
    <property type="entry name" value="TPR_8"/>
    <property type="match status" value="2"/>
</dbReference>
<keyword evidence="3" id="KW-1133">Transmembrane helix</keyword>
<dbReference type="Proteomes" id="UP000198838">
    <property type="component" value="Unassembled WGS sequence"/>
</dbReference>
<dbReference type="OrthoDB" id="9791784at2"/>
<reference evidence="4 5" key="1">
    <citation type="submission" date="2016-10" db="EMBL/GenBank/DDBJ databases">
        <authorList>
            <person name="de Groot N.N."/>
        </authorList>
    </citation>
    <scope>NUCLEOTIDE SEQUENCE [LARGE SCALE GENOMIC DNA]</scope>
    <source>
        <strain evidence="4 5">DSM 5522</strain>
    </source>
</reference>
<dbReference type="Gene3D" id="1.25.40.10">
    <property type="entry name" value="Tetratricopeptide repeat domain"/>
    <property type="match status" value="3"/>
</dbReference>
<proteinExistence type="predicted"/>
<feature type="coiled-coil region" evidence="2">
    <location>
        <begin position="286"/>
        <end position="327"/>
    </location>
</feature>
<organism evidence="4 5">
    <name type="scientific">Acetitomaculum ruminis DSM 5522</name>
    <dbReference type="NCBI Taxonomy" id="1120918"/>
    <lineage>
        <taxon>Bacteria</taxon>
        <taxon>Bacillati</taxon>
        <taxon>Bacillota</taxon>
        <taxon>Clostridia</taxon>
        <taxon>Lachnospirales</taxon>
        <taxon>Lachnospiraceae</taxon>
        <taxon>Acetitomaculum</taxon>
    </lineage>
</organism>
<gene>
    <name evidence="4" type="ORF">SAMN05216249_1237</name>
</gene>
<keyword evidence="2" id="KW-0175">Coiled coil</keyword>
<protein>
    <submittedName>
        <fullName evidence="4">TolA-binding protein</fullName>
    </submittedName>
</protein>
<keyword evidence="5" id="KW-1185">Reference proteome</keyword>
<dbReference type="PANTHER" id="PTHR12558:SF47">
    <property type="entry name" value="LIPOPOLYSACCHARIDE ASSEMBLY PROTEIN B"/>
    <property type="match status" value="1"/>
</dbReference>
<evidence type="ECO:0000256" key="2">
    <source>
        <dbReference type="SAM" id="Coils"/>
    </source>
</evidence>
<dbReference type="InterPro" id="IPR011990">
    <property type="entry name" value="TPR-like_helical_dom_sf"/>
</dbReference>
<evidence type="ECO:0000256" key="1">
    <source>
        <dbReference type="PROSITE-ProRule" id="PRU00339"/>
    </source>
</evidence>
<feature type="transmembrane region" description="Helical" evidence="3">
    <location>
        <begin position="252"/>
        <end position="274"/>
    </location>
</feature>
<evidence type="ECO:0000313" key="5">
    <source>
        <dbReference type="Proteomes" id="UP000198838"/>
    </source>
</evidence>
<dbReference type="SMART" id="SM00028">
    <property type="entry name" value="TPR"/>
    <property type="match status" value="6"/>
</dbReference>
<dbReference type="PANTHER" id="PTHR12558">
    <property type="entry name" value="CELL DIVISION CYCLE 16,23,27"/>
    <property type="match status" value="1"/>
</dbReference>
<keyword evidence="1" id="KW-0802">TPR repeat</keyword>
<dbReference type="PROSITE" id="PS50005">
    <property type="entry name" value="TPR"/>
    <property type="match status" value="2"/>
</dbReference>
<evidence type="ECO:0000256" key="3">
    <source>
        <dbReference type="SAM" id="Phobius"/>
    </source>
</evidence>
<dbReference type="InterPro" id="IPR019734">
    <property type="entry name" value="TPR_rpt"/>
</dbReference>
<dbReference type="SUPFAM" id="SSF48452">
    <property type="entry name" value="TPR-like"/>
    <property type="match status" value="2"/>
</dbReference>
<keyword evidence="3" id="KW-0472">Membrane</keyword>
<feature type="repeat" description="TPR" evidence="1">
    <location>
        <begin position="381"/>
        <end position="414"/>
    </location>
</feature>
<dbReference type="EMBL" id="FOJY01000023">
    <property type="protein sequence ID" value="SFB34454.1"/>
    <property type="molecule type" value="Genomic_DNA"/>
</dbReference>
<sequence>MKCYNCGIDTGFETICPNCGMNLIINKKIAAFSNYWYNDGLERAKVRDLSGAMESLKKSLKINKENIDARNLLGLIYLEIGETVEALTEWVISKNLQPEDNLAGSYLESVQQNAGRLETINTTIKKYNQAIKYCNEKNDDLAIINLKKVLTINEHLVKAYQLLGLVYIKQENYKKAEKYLKKALNINKTDSRTLRYLKEASSKVEAVKKIKKKSENPEVKVKKEKNRTVYTTGNDTIIQPIAVKERTGLSSVVNIMIGVILGTLVVGFLVIPAINQSAKNDTANSVTKVNEQLADKEAQINDLNKQIEESNKKIEELQKNVETSADTSNTYTNLLTALNYYNAKDFENAANSITSVNTELLSTEAKAMYDSLLAQVNDEVVKIYYTQASNYFKGGDYANAINFYQKVVGINEGYDSGMALFNLARSFELSGDTENAKTYYNKVIESFGKYKIGGLSQKYLEAINAANPDNTEANVQ</sequence>
<dbReference type="STRING" id="1120918.SAMN05216249_1237"/>